<dbReference type="Pfam" id="PF00583">
    <property type="entry name" value="Acetyltransf_1"/>
    <property type="match status" value="1"/>
</dbReference>
<keyword evidence="5" id="KW-1185">Reference proteome</keyword>
<dbReference type="InterPro" id="IPR051016">
    <property type="entry name" value="Diverse_Substrate_AcTransf"/>
</dbReference>
<dbReference type="PANTHER" id="PTHR10545:SF29">
    <property type="entry name" value="GH14572P-RELATED"/>
    <property type="match status" value="1"/>
</dbReference>
<evidence type="ECO:0000256" key="2">
    <source>
        <dbReference type="ARBA" id="ARBA00023315"/>
    </source>
</evidence>
<dbReference type="Gene3D" id="3.40.630.30">
    <property type="match status" value="1"/>
</dbReference>
<comment type="caution">
    <text evidence="4">The sequence shown here is derived from an EMBL/GenBank/DDBJ whole genome shotgun (WGS) entry which is preliminary data.</text>
</comment>
<gene>
    <name evidence="4" type="ORF">VB854_04700</name>
</gene>
<evidence type="ECO:0000313" key="5">
    <source>
        <dbReference type="Proteomes" id="UP001301728"/>
    </source>
</evidence>
<accession>A0ABU5TU76</accession>
<name>A0ABU5TU76_9CYAN</name>
<dbReference type="InterPro" id="IPR000182">
    <property type="entry name" value="GNAT_dom"/>
</dbReference>
<dbReference type="EMBL" id="JAYGHT010000008">
    <property type="protein sequence ID" value="MEA5518247.1"/>
    <property type="molecule type" value="Genomic_DNA"/>
</dbReference>
<dbReference type="SUPFAM" id="SSF55729">
    <property type="entry name" value="Acyl-CoA N-acyltransferases (Nat)"/>
    <property type="match status" value="1"/>
</dbReference>
<dbReference type="PANTHER" id="PTHR10545">
    <property type="entry name" value="DIAMINE N-ACETYLTRANSFERASE"/>
    <property type="match status" value="1"/>
</dbReference>
<keyword evidence="1" id="KW-0808">Transferase</keyword>
<dbReference type="CDD" id="cd04301">
    <property type="entry name" value="NAT_SF"/>
    <property type="match status" value="1"/>
</dbReference>
<protein>
    <submittedName>
        <fullName evidence="4">GNAT family N-acetyltransferase</fullName>
    </submittedName>
</protein>
<keyword evidence="2" id="KW-0012">Acyltransferase</keyword>
<proteinExistence type="predicted"/>
<sequence length="159" mass="18303">MNIRSATVEDVSLIFSFIQKTSEFDRNIGGFSGVLKVSEDKIRKTLFGKIPFSYVVFVENFEREIGFALYAFRYSSYMGQPSIWLDDLYIDEDSRSQGAGLMLMNHLAEIAIENDCTHLAWNADSRNIRGLNFYQRLGAEITEKQGNRCFLKWVPFSKV</sequence>
<dbReference type="InterPro" id="IPR016181">
    <property type="entry name" value="Acyl_CoA_acyltransferase"/>
</dbReference>
<dbReference type="Proteomes" id="UP001301728">
    <property type="component" value="Unassembled WGS sequence"/>
</dbReference>
<evidence type="ECO:0000313" key="4">
    <source>
        <dbReference type="EMBL" id="MEA5518247.1"/>
    </source>
</evidence>
<evidence type="ECO:0000256" key="1">
    <source>
        <dbReference type="ARBA" id="ARBA00022679"/>
    </source>
</evidence>
<dbReference type="PROSITE" id="PS51186">
    <property type="entry name" value="GNAT"/>
    <property type="match status" value="1"/>
</dbReference>
<organism evidence="4 5">
    <name type="scientific">Limnoraphis robusta CCNP1315</name>
    <dbReference type="NCBI Taxonomy" id="3110306"/>
    <lineage>
        <taxon>Bacteria</taxon>
        <taxon>Bacillati</taxon>
        <taxon>Cyanobacteriota</taxon>
        <taxon>Cyanophyceae</taxon>
        <taxon>Oscillatoriophycideae</taxon>
        <taxon>Oscillatoriales</taxon>
        <taxon>Sirenicapillariaceae</taxon>
        <taxon>Limnoraphis</taxon>
    </lineage>
</organism>
<reference evidence="4 5" key="1">
    <citation type="submission" date="2023-12" db="EMBL/GenBank/DDBJ databases">
        <title>Baltic Sea Cyanobacteria.</title>
        <authorList>
            <person name="Delbaje E."/>
            <person name="Fewer D.P."/>
            <person name="Shishido T.K."/>
        </authorList>
    </citation>
    <scope>NUCLEOTIDE SEQUENCE [LARGE SCALE GENOMIC DNA]</scope>
    <source>
        <strain evidence="4 5">CCNP 1315</strain>
    </source>
</reference>
<feature type="domain" description="N-acetyltransferase" evidence="3">
    <location>
        <begin position="1"/>
        <end position="159"/>
    </location>
</feature>
<dbReference type="RefSeq" id="WP_323272436.1">
    <property type="nucleotide sequence ID" value="NZ_JAYGHT010000008.1"/>
</dbReference>
<evidence type="ECO:0000259" key="3">
    <source>
        <dbReference type="PROSITE" id="PS51186"/>
    </source>
</evidence>